<reference evidence="10" key="1">
    <citation type="submission" date="2022-11" db="EMBL/GenBank/DDBJ databases">
        <authorList>
            <person name="Hyden B.L."/>
            <person name="Feng K."/>
            <person name="Yates T."/>
            <person name="Jawdy S."/>
            <person name="Smart L.B."/>
            <person name="Muchero W."/>
        </authorList>
    </citation>
    <scope>NUCLEOTIDE SEQUENCE</scope>
    <source>
        <tissue evidence="10">Shoot tip</tissue>
    </source>
</reference>
<keyword evidence="8" id="KW-0472">Membrane</keyword>
<evidence type="ECO:0000313" key="10">
    <source>
        <dbReference type="EMBL" id="KAJ6763862.1"/>
    </source>
</evidence>
<evidence type="ECO:0000256" key="2">
    <source>
        <dbReference type="ARBA" id="ARBA00004389"/>
    </source>
</evidence>
<keyword evidence="6" id="KW-1133">Transmembrane helix</keyword>
<proteinExistence type="inferred from homology"/>
<comment type="subcellular location">
    <subcellularLocation>
        <location evidence="1">Cell membrane</location>
        <topology evidence="1">Single-pass membrane protein</topology>
    </subcellularLocation>
    <subcellularLocation>
        <location evidence="2">Endoplasmic reticulum membrane</location>
        <topology evidence="2">Single-pass membrane protein</topology>
    </subcellularLocation>
</comment>
<evidence type="ECO:0000313" key="11">
    <source>
        <dbReference type="Proteomes" id="UP001151532"/>
    </source>
</evidence>
<comment type="similarity">
    <text evidence="9">Belongs to the plant Proton pump-interactor protein family.</text>
</comment>
<evidence type="ECO:0000256" key="8">
    <source>
        <dbReference type="ARBA" id="ARBA00023136"/>
    </source>
</evidence>
<dbReference type="PANTHER" id="PTHR32219">
    <property type="entry name" value="RNA-BINDING PROTEIN YLMH-RELATED"/>
    <property type="match status" value="1"/>
</dbReference>
<keyword evidence="4" id="KW-0812">Transmembrane</keyword>
<evidence type="ECO:0000256" key="5">
    <source>
        <dbReference type="ARBA" id="ARBA00022824"/>
    </source>
</evidence>
<comment type="caution">
    <text evidence="10">The sequence shown here is derived from an EMBL/GenBank/DDBJ whole genome shotgun (WGS) entry which is preliminary data.</text>
</comment>
<dbReference type="InterPro" id="IPR055282">
    <property type="entry name" value="PPI1-4"/>
</dbReference>
<accession>A0A9Q0WAY0</accession>
<keyword evidence="11" id="KW-1185">Reference proteome</keyword>
<dbReference type="OrthoDB" id="1096364at2759"/>
<organism evidence="10 11">
    <name type="scientific">Salix purpurea</name>
    <name type="common">Purple osier willow</name>
    <dbReference type="NCBI Taxonomy" id="77065"/>
    <lineage>
        <taxon>Eukaryota</taxon>
        <taxon>Viridiplantae</taxon>
        <taxon>Streptophyta</taxon>
        <taxon>Embryophyta</taxon>
        <taxon>Tracheophyta</taxon>
        <taxon>Spermatophyta</taxon>
        <taxon>Magnoliopsida</taxon>
        <taxon>eudicotyledons</taxon>
        <taxon>Gunneridae</taxon>
        <taxon>Pentapetalae</taxon>
        <taxon>rosids</taxon>
        <taxon>fabids</taxon>
        <taxon>Malpighiales</taxon>
        <taxon>Salicaceae</taxon>
        <taxon>Saliceae</taxon>
        <taxon>Salix</taxon>
    </lineage>
</organism>
<protein>
    <submittedName>
        <fullName evidence="10">PUMP INTERACTOR putative-RELATED</fullName>
    </submittedName>
</protein>
<gene>
    <name evidence="10" type="ORF">OIU79_024409</name>
</gene>
<keyword evidence="5" id="KW-0256">Endoplasmic reticulum</keyword>
<evidence type="ECO:0000256" key="6">
    <source>
        <dbReference type="ARBA" id="ARBA00022989"/>
    </source>
</evidence>
<dbReference type="GO" id="GO:0005886">
    <property type="term" value="C:plasma membrane"/>
    <property type="evidence" value="ECO:0007669"/>
    <property type="project" value="UniProtKB-SubCell"/>
</dbReference>
<dbReference type="GO" id="GO:0005789">
    <property type="term" value="C:endoplasmic reticulum membrane"/>
    <property type="evidence" value="ECO:0007669"/>
    <property type="project" value="UniProtKB-SubCell"/>
</dbReference>
<dbReference type="EMBL" id="JAPFFK010000005">
    <property type="protein sequence ID" value="KAJ6763862.1"/>
    <property type="molecule type" value="Genomic_DNA"/>
</dbReference>
<keyword evidence="7" id="KW-0175">Coiled coil</keyword>
<dbReference type="Proteomes" id="UP001151532">
    <property type="component" value="Chromosome 13"/>
</dbReference>
<name>A0A9Q0WAY0_SALPP</name>
<dbReference type="AlphaFoldDB" id="A0A9Q0WAY0"/>
<reference evidence="10" key="2">
    <citation type="journal article" date="2023" name="Int. J. Mol. Sci.">
        <title>De Novo Assembly and Annotation of 11 Diverse Shrub Willow (Salix) Genomes Reveals Novel Gene Organization in Sex-Linked Regions.</title>
        <authorList>
            <person name="Hyden B."/>
            <person name="Feng K."/>
            <person name="Yates T.B."/>
            <person name="Jawdy S."/>
            <person name="Cereghino C."/>
            <person name="Smart L.B."/>
            <person name="Muchero W."/>
        </authorList>
    </citation>
    <scope>NUCLEOTIDE SEQUENCE</scope>
    <source>
        <tissue evidence="10">Shoot tip</tissue>
    </source>
</reference>
<evidence type="ECO:0000256" key="9">
    <source>
        <dbReference type="ARBA" id="ARBA00038080"/>
    </source>
</evidence>
<evidence type="ECO:0000256" key="1">
    <source>
        <dbReference type="ARBA" id="ARBA00004162"/>
    </source>
</evidence>
<keyword evidence="3" id="KW-1003">Cell membrane</keyword>
<evidence type="ECO:0000256" key="4">
    <source>
        <dbReference type="ARBA" id="ARBA00022692"/>
    </source>
</evidence>
<dbReference type="PANTHER" id="PTHR32219:SF16">
    <property type="entry name" value="CORE-2_I-BRANCHING BETA-1,6-N-ACETYLGLUCOSAMINYLTRANSFERASE FAMILY PROTEIN"/>
    <property type="match status" value="1"/>
</dbReference>
<evidence type="ECO:0000256" key="7">
    <source>
        <dbReference type="ARBA" id="ARBA00023054"/>
    </source>
</evidence>
<sequence>MSFPVDLLYEYRYIHLKPLYDSLMGHLLIFYSYCDHTYPTIKNDIRPTRKGKKNSLFHKSQTCLAWGASTELVTGSHIFQFIGNCLVIRWLEPAEVEAMEVLEASFTTTSLATEGELAANPINGRANDQTYFVKPYEDPDSRFRIEEAKILIKSIYRRRLDVNKKNSRKKVRSRRGTLKVEYPTSKRKEIEIRHGFEEETAGTFTASSRQAEFRKQRNLNFKMQHGSKNLAAEKKILREIKASEKGKIVSLWSSLKEIDNSICRLRYTRCYPSHDSAGEKAVANASVKGKIWNSLGTKKALQEEFKIKDKELEDIKKEHLLLKPDIKRGEKELQRVQKISSPCSFN</sequence>
<evidence type="ECO:0000256" key="3">
    <source>
        <dbReference type="ARBA" id="ARBA00022475"/>
    </source>
</evidence>